<evidence type="ECO:0000259" key="8">
    <source>
        <dbReference type="PROSITE" id="PS50966"/>
    </source>
</evidence>
<comment type="function">
    <text evidence="6">Putative transcription activator involved in regulating light control of development.</text>
</comment>
<reference evidence="9 10" key="1">
    <citation type="submission" date="2018-05" db="EMBL/GenBank/DDBJ databases">
        <authorList>
            <person name="Thind KAUR A."/>
        </authorList>
    </citation>
    <scope>NUCLEOTIDE SEQUENCE [LARGE SCALE GENOMIC DNA]</scope>
</reference>
<keyword evidence="6" id="KW-0539">Nucleus</keyword>
<dbReference type="Pfam" id="PF04434">
    <property type="entry name" value="SWIM"/>
    <property type="match status" value="1"/>
</dbReference>
<protein>
    <recommendedName>
        <fullName evidence="6">Protein FAR1-RELATED SEQUENCE</fullName>
    </recommendedName>
</protein>
<keyword evidence="4 6" id="KW-0862">Zinc</keyword>
<dbReference type="GO" id="GO:0006355">
    <property type="term" value="P:regulation of DNA-templated transcription"/>
    <property type="evidence" value="ECO:0007669"/>
    <property type="project" value="UniProtKB-UniRule"/>
</dbReference>
<comment type="similarity">
    <text evidence="1 6">Belongs to the FHY3/FAR1 family.</text>
</comment>
<evidence type="ECO:0000256" key="7">
    <source>
        <dbReference type="SAM" id="MobiDB-lite"/>
    </source>
</evidence>
<evidence type="ECO:0000313" key="10">
    <source>
        <dbReference type="Proteomes" id="UP000280104"/>
    </source>
</evidence>
<gene>
    <name evidence="9" type="ORF">CAMPLR22A2D_LOCUS2231</name>
</gene>
<evidence type="ECO:0000256" key="4">
    <source>
        <dbReference type="ARBA" id="ARBA00022833"/>
    </source>
</evidence>
<feature type="domain" description="SWIM-type" evidence="8">
    <location>
        <begin position="194"/>
        <end position="230"/>
    </location>
</feature>
<evidence type="ECO:0000256" key="5">
    <source>
        <dbReference type="PROSITE-ProRule" id="PRU00325"/>
    </source>
</evidence>
<keyword evidence="3 5" id="KW-0863">Zinc-finger</keyword>
<sequence length="465" mass="54383">MALAIPDAFKNTVHKLCCWHIIKKYREHLAYLYYLYKDFKDEFTSILNWPLMPTEFEAAWKRLMDKYNLRDDATMVAMWNERERWISAYFKEIFCAKMTSTQRSESMNYVLKKNFISERQNLHRFVSQKEQNTLTFYGFDTQMAKVYSRAVYNEIRNKLKLSTLFTATETEEPTKYLVRYNNPQKLSVWAQHTFQVVADPVGETYECECRLWDHTGLFCVHVLCMMQTIKASSVPEKYILRRYTKRPNIQPTFNINDLRTVASNKASQYCIESSLLTLNMRVHRKSLRSQEQMARSRVIMDKLEQELDAMHSAENGGVADNEAIEQDIATMLSEMNHLGAIDPFDNEEEEQQQPELAHVHTQEHQHAHMQDHELDGAVGERHDNRTSYQQQQERVIKPPIFSNTKGRKSKTQAAKASAKKPPRPIKRVEFGPDGKPLGIRACGFCNIVSNHNYYTCPLRTDATFK</sequence>
<dbReference type="InterPro" id="IPR031052">
    <property type="entry name" value="FHY3/FAR1"/>
</dbReference>
<organism evidence="9 10">
    <name type="scientific">Triticum aestivum</name>
    <name type="common">Wheat</name>
    <dbReference type="NCBI Taxonomy" id="4565"/>
    <lineage>
        <taxon>Eukaryota</taxon>
        <taxon>Viridiplantae</taxon>
        <taxon>Streptophyta</taxon>
        <taxon>Embryophyta</taxon>
        <taxon>Tracheophyta</taxon>
        <taxon>Spermatophyta</taxon>
        <taxon>Magnoliopsida</taxon>
        <taxon>Liliopsida</taxon>
        <taxon>Poales</taxon>
        <taxon>Poaceae</taxon>
        <taxon>BOP clade</taxon>
        <taxon>Pooideae</taxon>
        <taxon>Triticodae</taxon>
        <taxon>Triticeae</taxon>
        <taxon>Triticinae</taxon>
        <taxon>Triticum</taxon>
    </lineage>
</organism>
<evidence type="ECO:0000313" key="9">
    <source>
        <dbReference type="EMBL" id="SPT17621.1"/>
    </source>
</evidence>
<comment type="subcellular location">
    <subcellularLocation>
        <location evidence="6">Nucleus</location>
    </subcellularLocation>
</comment>
<accession>A0A7H4LG83</accession>
<keyword evidence="2 6" id="KW-0479">Metal-binding</keyword>
<evidence type="ECO:0000256" key="1">
    <source>
        <dbReference type="ARBA" id="ARBA00005889"/>
    </source>
</evidence>
<dbReference type="InterPro" id="IPR006564">
    <property type="entry name" value="Znf_PMZ"/>
</dbReference>
<dbReference type="InterPro" id="IPR007527">
    <property type="entry name" value="Znf_SWIM"/>
</dbReference>
<name>A0A7H4LG83_WHEAT</name>
<proteinExistence type="inferred from homology"/>
<evidence type="ECO:0000256" key="6">
    <source>
        <dbReference type="RuleBase" id="RU367018"/>
    </source>
</evidence>
<dbReference type="EMBL" id="LS480641">
    <property type="protein sequence ID" value="SPT17621.1"/>
    <property type="molecule type" value="Genomic_DNA"/>
</dbReference>
<evidence type="ECO:0000256" key="3">
    <source>
        <dbReference type="ARBA" id="ARBA00022771"/>
    </source>
</evidence>
<dbReference type="PANTHER" id="PTHR31669">
    <property type="entry name" value="PROTEIN FAR1-RELATED SEQUENCE 10-RELATED"/>
    <property type="match status" value="1"/>
</dbReference>
<evidence type="ECO:0000256" key="2">
    <source>
        <dbReference type="ARBA" id="ARBA00022723"/>
    </source>
</evidence>
<dbReference type="Proteomes" id="UP000280104">
    <property type="component" value="Chromosome II"/>
</dbReference>
<feature type="region of interest" description="Disordered" evidence="7">
    <location>
        <begin position="401"/>
        <end position="431"/>
    </location>
</feature>
<dbReference type="PROSITE" id="PS50966">
    <property type="entry name" value="ZF_SWIM"/>
    <property type="match status" value="1"/>
</dbReference>
<dbReference type="AlphaFoldDB" id="A0A7H4LG83"/>
<dbReference type="GO" id="GO:0008270">
    <property type="term" value="F:zinc ion binding"/>
    <property type="evidence" value="ECO:0007669"/>
    <property type="project" value="UniProtKB-UniRule"/>
</dbReference>
<dbReference type="PANTHER" id="PTHR31669:SF217">
    <property type="entry name" value="PROTEIN FAR1-RELATED SEQUENCE"/>
    <property type="match status" value="1"/>
</dbReference>
<dbReference type="SMART" id="SM00575">
    <property type="entry name" value="ZnF_PMZ"/>
    <property type="match status" value="1"/>
</dbReference>
<dbReference type="GO" id="GO:0005634">
    <property type="term" value="C:nucleus"/>
    <property type="evidence" value="ECO:0007669"/>
    <property type="project" value="UniProtKB-SubCell"/>
</dbReference>